<keyword evidence="3" id="KW-1185">Reference proteome</keyword>
<dbReference type="Ensembl" id="ENSVKKT00000021029.1">
    <property type="protein sequence ID" value="ENSVKKP00000020523.1"/>
    <property type="gene ID" value="ENSVKKG00000013802.1"/>
</dbReference>
<reference evidence="2" key="2">
    <citation type="submission" date="2025-09" db="UniProtKB">
        <authorList>
            <consortium name="Ensembl"/>
        </authorList>
    </citation>
    <scope>IDENTIFICATION</scope>
</reference>
<reference evidence="2" key="1">
    <citation type="submission" date="2025-08" db="UniProtKB">
        <authorList>
            <consortium name="Ensembl"/>
        </authorList>
    </citation>
    <scope>IDENTIFICATION</scope>
</reference>
<name>A0A8D2Q5L6_VARKO</name>
<sequence>MLLATSQHTFLLATPPLFSALVLLPFSVFRLDYFKILKHQGTGIGKQSELRCICFPSLSEVDFCSWGGNQHATVWVHEDGEEREVSMVHDSIQKLLLEKQ</sequence>
<dbReference type="Proteomes" id="UP000694545">
    <property type="component" value="Unplaced"/>
</dbReference>
<dbReference type="AlphaFoldDB" id="A0A8D2Q5L6"/>
<protein>
    <submittedName>
        <fullName evidence="2">Uncharacterized protein</fullName>
    </submittedName>
</protein>
<keyword evidence="1" id="KW-0812">Transmembrane</keyword>
<evidence type="ECO:0000313" key="2">
    <source>
        <dbReference type="Ensembl" id="ENSVKKP00000020523.1"/>
    </source>
</evidence>
<keyword evidence="1" id="KW-1133">Transmembrane helix</keyword>
<keyword evidence="1" id="KW-0472">Membrane</keyword>
<feature type="transmembrane region" description="Helical" evidence="1">
    <location>
        <begin position="12"/>
        <end position="31"/>
    </location>
</feature>
<evidence type="ECO:0000256" key="1">
    <source>
        <dbReference type="SAM" id="Phobius"/>
    </source>
</evidence>
<accession>A0A8D2Q5L6</accession>
<proteinExistence type="predicted"/>
<evidence type="ECO:0000313" key="3">
    <source>
        <dbReference type="Proteomes" id="UP000694545"/>
    </source>
</evidence>
<organism evidence="2 3">
    <name type="scientific">Varanus komodoensis</name>
    <name type="common">Komodo dragon</name>
    <dbReference type="NCBI Taxonomy" id="61221"/>
    <lineage>
        <taxon>Eukaryota</taxon>
        <taxon>Metazoa</taxon>
        <taxon>Chordata</taxon>
        <taxon>Craniata</taxon>
        <taxon>Vertebrata</taxon>
        <taxon>Euteleostomi</taxon>
        <taxon>Lepidosauria</taxon>
        <taxon>Squamata</taxon>
        <taxon>Bifurcata</taxon>
        <taxon>Unidentata</taxon>
        <taxon>Episquamata</taxon>
        <taxon>Toxicofera</taxon>
        <taxon>Anguimorpha</taxon>
        <taxon>Paleoanguimorpha</taxon>
        <taxon>Varanoidea</taxon>
        <taxon>Varanidae</taxon>
        <taxon>Varanus</taxon>
    </lineage>
</organism>